<evidence type="ECO:0000256" key="5">
    <source>
        <dbReference type="SAM" id="MobiDB-lite"/>
    </source>
</evidence>
<evidence type="ECO:0000259" key="6">
    <source>
        <dbReference type="PROSITE" id="PS51296"/>
    </source>
</evidence>
<proteinExistence type="predicted"/>
<name>A0A3E1K9I2_9GAMM</name>
<reference evidence="7 8" key="1">
    <citation type="submission" date="2018-08" db="EMBL/GenBank/DDBJ databases">
        <title>Wenzhouxiangella salilacus sp. nov., a novel bacterium isolated from a saline lake in Xinjiang Province, China.</title>
        <authorList>
            <person name="Han S."/>
        </authorList>
    </citation>
    <scope>NUCLEOTIDE SEQUENCE [LARGE SCALE GENOMIC DNA]</scope>
    <source>
        <strain evidence="7 8">XDB06</strain>
    </source>
</reference>
<dbReference type="InterPro" id="IPR036922">
    <property type="entry name" value="Rieske_2Fe-2S_sf"/>
</dbReference>
<dbReference type="Gene3D" id="2.102.10.10">
    <property type="entry name" value="Rieske [2Fe-2S] iron-sulphur domain"/>
    <property type="match status" value="1"/>
</dbReference>
<keyword evidence="8" id="KW-1185">Reference proteome</keyword>
<dbReference type="SUPFAM" id="SSF50022">
    <property type="entry name" value="ISP domain"/>
    <property type="match status" value="1"/>
</dbReference>
<dbReference type="EMBL" id="QUZK01000032">
    <property type="protein sequence ID" value="RFF30760.1"/>
    <property type="molecule type" value="Genomic_DNA"/>
</dbReference>
<feature type="region of interest" description="Disordered" evidence="5">
    <location>
        <begin position="33"/>
        <end position="79"/>
    </location>
</feature>
<dbReference type="AlphaFoldDB" id="A0A3E1K9I2"/>
<feature type="compositionally biased region" description="Basic and acidic residues" evidence="5">
    <location>
        <begin position="38"/>
        <end position="62"/>
    </location>
</feature>
<evidence type="ECO:0000313" key="7">
    <source>
        <dbReference type="EMBL" id="RFF30760.1"/>
    </source>
</evidence>
<evidence type="ECO:0000256" key="1">
    <source>
        <dbReference type="ARBA" id="ARBA00022714"/>
    </source>
</evidence>
<comment type="caution">
    <text evidence="7">The sequence shown here is derived from an EMBL/GenBank/DDBJ whole genome shotgun (WGS) entry which is preliminary data.</text>
</comment>
<keyword evidence="2" id="KW-0479">Metal-binding</keyword>
<dbReference type="GO" id="GO:0046872">
    <property type="term" value="F:metal ion binding"/>
    <property type="evidence" value="ECO:0007669"/>
    <property type="project" value="UniProtKB-KW"/>
</dbReference>
<dbReference type="OrthoDB" id="9794779at2"/>
<organism evidence="7 8">
    <name type="scientific">Wenzhouxiangella sediminis</name>
    <dbReference type="NCBI Taxonomy" id="1792836"/>
    <lineage>
        <taxon>Bacteria</taxon>
        <taxon>Pseudomonadati</taxon>
        <taxon>Pseudomonadota</taxon>
        <taxon>Gammaproteobacteria</taxon>
        <taxon>Chromatiales</taxon>
        <taxon>Wenzhouxiangellaceae</taxon>
        <taxon>Wenzhouxiangella</taxon>
    </lineage>
</organism>
<gene>
    <name evidence="7" type="ORF">DZC52_06860</name>
</gene>
<accession>A0A3E1K9I2</accession>
<evidence type="ECO:0000256" key="3">
    <source>
        <dbReference type="ARBA" id="ARBA00023004"/>
    </source>
</evidence>
<dbReference type="InterPro" id="IPR017941">
    <property type="entry name" value="Rieske_2Fe-2S"/>
</dbReference>
<sequence>MARSLPVVAFAVHHAVLHVDQAVVALARARATKPAANRQHDEADHGHADGHGQENEAEKEAQGENADSEENQPETRQRTRRRLIESLPWILHVLSDPVNEPVFLCPADELAEGQYREFQLELDAQPAWLIVTRRGGRPRAWLNLCPHQGRPLNFAPDRFLSDDENRLVCAHHGAVFDPDSGVCVAGPCKNAALREIDVGESEGRIFATDPA</sequence>
<evidence type="ECO:0000313" key="8">
    <source>
        <dbReference type="Proteomes" id="UP000260351"/>
    </source>
</evidence>
<dbReference type="GO" id="GO:0051537">
    <property type="term" value="F:2 iron, 2 sulfur cluster binding"/>
    <property type="evidence" value="ECO:0007669"/>
    <property type="project" value="UniProtKB-KW"/>
</dbReference>
<dbReference type="PANTHER" id="PTHR40261">
    <property type="match status" value="1"/>
</dbReference>
<dbReference type="Proteomes" id="UP000260351">
    <property type="component" value="Unassembled WGS sequence"/>
</dbReference>
<dbReference type="PROSITE" id="PS51296">
    <property type="entry name" value="RIESKE"/>
    <property type="match status" value="1"/>
</dbReference>
<keyword evidence="1" id="KW-0001">2Fe-2S</keyword>
<dbReference type="Pfam" id="PF00355">
    <property type="entry name" value="Rieske"/>
    <property type="match status" value="1"/>
</dbReference>
<dbReference type="CDD" id="cd03467">
    <property type="entry name" value="Rieske"/>
    <property type="match status" value="1"/>
</dbReference>
<dbReference type="PANTHER" id="PTHR40261:SF1">
    <property type="entry name" value="RIESKE DOMAIN-CONTAINING PROTEIN"/>
    <property type="match status" value="1"/>
</dbReference>
<evidence type="ECO:0000256" key="2">
    <source>
        <dbReference type="ARBA" id="ARBA00022723"/>
    </source>
</evidence>
<keyword evidence="4" id="KW-0411">Iron-sulfur</keyword>
<feature type="domain" description="Rieske" evidence="6">
    <location>
        <begin position="102"/>
        <end position="207"/>
    </location>
</feature>
<evidence type="ECO:0000256" key="4">
    <source>
        <dbReference type="ARBA" id="ARBA00023014"/>
    </source>
</evidence>
<protein>
    <recommendedName>
        <fullName evidence="6">Rieske domain-containing protein</fullName>
    </recommendedName>
</protein>
<keyword evidence="3" id="KW-0408">Iron</keyword>